<dbReference type="AlphaFoldDB" id="A0A8H6SNL6"/>
<keyword evidence="1" id="KW-0732">Signal</keyword>
<protein>
    <submittedName>
        <fullName evidence="3">Ricin B-type lectin domain-containing protein</fullName>
    </submittedName>
</protein>
<feature type="signal peptide" evidence="1">
    <location>
        <begin position="1"/>
        <end position="31"/>
    </location>
</feature>
<comment type="caution">
    <text evidence="3">The sequence shown here is derived from an EMBL/GenBank/DDBJ whole genome shotgun (WGS) entry which is preliminary data.</text>
</comment>
<dbReference type="Pfam" id="PF00135">
    <property type="entry name" value="COesterase"/>
    <property type="match status" value="1"/>
</dbReference>
<dbReference type="PANTHER" id="PTHR11559">
    <property type="entry name" value="CARBOXYLESTERASE"/>
    <property type="match status" value="1"/>
</dbReference>
<accession>A0A8H6SNL6</accession>
<keyword evidence="3" id="KW-0430">Lectin</keyword>
<name>A0A8H6SNL6_MYCCL</name>
<evidence type="ECO:0000256" key="1">
    <source>
        <dbReference type="SAM" id="SignalP"/>
    </source>
</evidence>
<reference evidence="3" key="1">
    <citation type="submission" date="2020-05" db="EMBL/GenBank/DDBJ databases">
        <title>Mycena genomes resolve the evolution of fungal bioluminescence.</title>
        <authorList>
            <person name="Tsai I.J."/>
        </authorList>
    </citation>
    <scope>NUCLEOTIDE SEQUENCE</scope>
    <source>
        <strain evidence="3">110903Hualien_Pintung</strain>
    </source>
</reference>
<dbReference type="GO" id="GO:0030246">
    <property type="term" value="F:carbohydrate binding"/>
    <property type="evidence" value="ECO:0007669"/>
    <property type="project" value="UniProtKB-KW"/>
</dbReference>
<dbReference type="Gene3D" id="3.40.50.1820">
    <property type="entry name" value="alpha/beta hydrolase"/>
    <property type="match status" value="1"/>
</dbReference>
<gene>
    <name evidence="3" type="ORF">HMN09_00865200</name>
</gene>
<sequence>MTRPTQRFNPRPMHPLASFVVATASVVGALASQPAVTIRNGTVLGVDLPQNEQHLFLGIPYAQPPLGNLRLRRPQPINATFPGGHFDATAYGPHCLSAYMTGFDDNSGFNSSEDCLTLNIVRPYAATEKKPVPVLIWIHGGGLTESGSGDYRFNGTYLVEASVANGHPMVFVSMNYRLAAFGFMGGAELEADGSLNLGMHDQRLAMQWVQENIGRFGGDPGRVTVQGESVCAFHSRGIVLVTHLTAYRGRNDHLFQQAIIQSGVVPGQYPPASIAPAQATFDALLNGTSCASTYTGTTEEKLACVRALPVDEFRRAAVGPVGVLFDGGMVDMISSFEAFRAGRWVKVPLLVGSNTDEGCTFFAPGANTTAEASAAMAALTTNTTQLDVLFELYPDDPALGSPWNTGEFQMPPWQNGIYVVPGKQNKRVAAMTGDIYMAA</sequence>
<dbReference type="EMBL" id="JACAZE010000012">
    <property type="protein sequence ID" value="KAF7302318.1"/>
    <property type="molecule type" value="Genomic_DNA"/>
</dbReference>
<dbReference type="InterPro" id="IPR019819">
    <property type="entry name" value="Carboxylesterase_B_CS"/>
</dbReference>
<dbReference type="InterPro" id="IPR029058">
    <property type="entry name" value="AB_hydrolase_fold"/>
</dbReference>
<dbReference type="PROSITE" id="PS00941">
    <property type="entry name" value="CARBOXYLESTERASE_B_2"/>
    <property type="match status" value="1"/>
</dbReference>
<dbReference type="SUPFAM" id="SSF53474">
    <property type="entry name" value="alpha/beta-Hydrolases"/>
    <property type="match status" value="1"/>
</dbReference>
<dbReference type="Proteomes" id="UP000613580">
    <property type="component" value="Unassembled WGS sequence"/>
</dbReference>
<dbReference type="OrthoDB" id="408631at2759"/>
<dbReference type="InterPro" id="IPR002018">
    <property type="entry name" value="CarbesteraseB"/>
</dbReference>
<proteinExistence type="predicted"/>
<keyword evidence="4" id="KW-1185">Reference proteome</keyword>
<organism evidence="3 4">
    <name type="scientific">Mycena chlorophos</name>
    <name type="common">Agaric fungus</name>
    <name type="synonym">Agaricus chlorophos</name>
    <dbReference type="NCBI Taxonomy" id="658473"/>
    <lineage>
        <taxon>Eukaryota</taxon>
        <taxon>Fungi</taxon>
        <taxon>Dikarya</taxon>
        <taxon>Basidiomycota</taxon>
        <taxon>Agaricomycotina</taxon>
        <taxon>Agaricomycetes</taxon>
        <taxon>Agaricomycetidae</taxon>
        <taxon>Agaricales</taxon>
        <taxon>Marasmiineae</taxon>
        <taxon>Mycenaceae</taxon>
        <taxon>Mycena</taxon>
    </lineage>
</organism>
<evidence type="ECO:0000313" key="3">
    <source>
        <dbReference type="EMBL" id="KAF7302318.1"/>
    </source>
</evidence>
<evidence type="ECO:0000259" key="2">
    <source>
        <dbReference type="Pfam" id="PF00135"/>
    </source>
</evidence>
<feature type="chain" id="PRO_5034180593" evidence="1">
    <location>
        <begin position="32"/>
        <end position="439"/>
    </location>
</feature>
<dbReference type="InterPro" id="IPR050309">
    <property type="entry name" value="Type-B_Carboxylest/Lipase"/>
</dbReference>
<evidence type="ECO:0000313" key="4">
    <source>
        <dbReference type="Proteomes" id="UP000613580"/>
    </source>
</evidence>
<feature type="domain" description="Carboxylesterase type B" evidence="2">
    <location>
        <begin position="33"/>
        <end position="377"/>
    </location>
</feature>